<evidence type="ECO:0000313" key="8">
    <source>
        <dbReference type="EMBL" id="KAL1265996.1"/>
    </source>
</evidence>
<organism evidence="8 9">
    <name type="scientific">Cirrhinus molitorella</name>
    <name type="common">mud carp</name>
    <dbReference type="NCBI Taxonomy" id="172907"/>
    <lineage>
        <taxon>Eukaryota</taxon>
        <taxon>Metazoa</taxon>
        <taxon>Chordata</taxon>
        <taxon>Craniata</taxon>
        <taxon>Vertebrata</taxon>
        <taxon>Euteleostomi</taxon>
        <taxon>Actinopterygii</taxon>
        <taxon>Neopterygii</taxon>
        <taxon>Teleostei</taxon>
        <taxon>Ostariophysi</taxon>
        <taxon>Cypriniformes</taxon>
        <taxon>Cyprinidae</taxon>
        <taxon>Labeoninae</taxon>
        <taxon>Labeonini</taxon>
        <taxon>Cirrhinus</taxon>
    </lineage>
</organism>
<dbReference type="Proteomes" id="UP001558613">
    <property type="component" value="Unassembled WGS sequence"/>
</dbReference>
<dbReference type="PANTHER" id="PTHR12106">
    <property type="entry name" value="SORTILIN RELATED"/>
    <property type="match status" value="1"/>
</dbReference>
<keyword evidence="9" id="KW-1185">Reference proteome</keyword>
<keyword evidence="4" id="KW-0325">Glycoprotein</keyword>
<dbReference type="InterPro" id="IPR006581">
    <property type="entry name" value="VPS10"/>
</dbReference>
<evidence type="ECO:0000256" key="5">
    <source>
        <dbReference type="SAM" id="MobiDB-lite"/>
    </source>
</evidence>
<dbReference type="InterPro" id="IPR036278">
    <property type="entry name" value="Sialidase_sf"/>
</dbReference>
<evidence type="ECO:0000256" key="2">
    <source>
        <dbReference type="ARBA" id="ARBA00022737"/>
    </source>
</evidence>
<dbReference type="InterPro" id="IPR031778">
    <property type="entry name" value="Sortilin_N"/>
</dbReference>
<comment type="caution">
    <text evidence="8">The sequence shown here is derived from an EMBL/GenBank/DDBJ whole genome shotgun (WGS) entry which is preliminary data.</text>
</comment>
<evidence type="ECO:0000259" key="7">
    <source>
        <dbReference type="SMART" id="SM00602"/>
    </source>
</evidence>
<evidence type="ECO:0000256" key="6">
    <source>
        <dbReference type="SAM" id="SignalP"/>
    </source>
</evidence>
<feature type="region of interest" description="Disordered" evidence="5">
    <location>
        <begin position="24"/>
        <end position="43"/>
    </location>
</feature>
<dbReference type="SUPFAM" id="SSF50939">
    <property type="entry name" value="Sialidases"/>
    <property type="match status" value="1"/>
</dbReference>
<reference evidence="8 9" key="1">
    <citation type="submission" date="2023-09" db="EMBL/GenBank/DDBJ databases">
        <authorList>
            <person name="Wang M."/>
        </authorList>
    </citation>
    <scope>NUCLEOTIDE SEQUENCE [LARGE SCALE GENOMIC DNA]</scope>
    <source>
        <strain evidence="8">GT-2023</strain>
        <tissue evidence="8">Liver</tissue>
    </source>
</reference>
<dbReference type="PANTHER" id="PTHR12106:SF41">
    <property type="entry name" value="SORTILIN"/>
    <property type="match status" value="1"/>
</dbReference>
<evidence type="ECO:0000313" key="9">
    <source>
        <dbReference type="Proteomes" id="UP001558613"/>
    </source>
</evidence>
<evidence type="ECO:0000256" key="3">
    <source>
        <dbReference type="ARBA" id="ARBA00023136"/>
    </source>
</evidence>
<protein>
    <recommendedName>
        <fullName evidence="7">VPS10 domain-containing protein</fullName>
    </recommendedName>
</protein>
<dbReference type="Pfam" id="PF15902">
    <property type="entry name" value="Sortilin-Vps10"/>
    <property type="match status" value="1"/>
</dbReference>
<dbReference type="SUPFAM" id="SSF110296">
    <property type="entry name" value="Oligoxyloglucan reducing end-specific cellobiohydrolase"/>
    <property type="match status" value="1"/>
</dbReference>
<keyword evidence="6" id="KW-0732">Signal</keyword>
<dbReference type="EMBL" id="JAYMGO010000011">
    <property type="protein sequence ID" value="KAL1265996.1"/>
    <property type="molecule type" value="Genomic_DNA"/>
</dbReference>
<name>A0ABR3MMY7_9TELE</name>
<proteinExistence type="predicted"/>
<dbReference type="SMART" id="SM00602">
    <property type="entry name" value="VPS10"/>
    <property type="match status" value="1"/>
</dbReference>
<dbReference type="InterPro" id="IPR015943">
    <property type="entry name" value="WD40/YVTN_repeat-like_dom_sf"/>
</dbReference>
<feature type="domain" description="VPS10" evidence="7">
    <location>
        <begin position="119"/>
        <end position="441"/>
    </location>
</feature>
<gene>
    <name evidence="8" type="ORF">QQF64_004023</name>
</gene>
<feature type="chain" id="PRO_5045680342" description="VPS10 domain-containing protein" evidence="6">
    <location>
        <begin position="19"/>
        <end position="441"/>
    </location>
</feature>
<feature type="non-terminal residue" evidence="8">
    <location>
        <position position="441"/>
    </location>
</feature>
<accession>A0ABR3MMY7</accession>
<feature type="signal peptide" evidence="6">
    <location>
        <begin position="1"/>
        <end position="18"/>
    </location>
</feature>
<sequence length="441" mass="49370">MSSVFCCVLVVLFSVALCKDFEERPSSSSSKRSEQTMFPKSHKSRNLLSLKDLQQSDPGRMKRSEESAQNQCEALHGYESTLKNNTHTYNFNDLSGSVSLAWVGDGTGVLLVLTTFQVPLFIMRFGQSRLYRSEDYGKTFQDITDLINNTFIQTEFGIAIGPENSGKVILTGDLTEGRVTKIFRSVDYGKSFVTSELPFHPLMQITYNPRDSSILMVYSINYDLWLSEDFGANWRKIHETVCLVKWGIDDTIFLTTNPNGSCSDRGRLELRKSLDYGKTFKTIGSRIYSFGLGGRFVYASVMTNSGSTRMIHVSVDQGETWDMAQLPIVGHEQFYSILAANNDMVFMHVDEAGDSGIGTIYVSDDRGIVFSKSLERHLYTTTGGDTDFTNITSLRGVYMTSVLAIDGSVQTVITFNQGGEWQPLQKPWNGVCDNTTEHPDK</sequence>
<keyword evidence="2" id="KW-0677">Repeat</keyword>
<evidence type="ECO:0000256" key="4">
    <source>
        <dbReference type="ARBA" id="ARBA00023180"/>
    </source>
</evidence>
<evidence type="ECO:0000256" key="1">
    <source>
        <dbReference type="ARBA" id="ARBA00004370"/>
    </source>
</evidence>
<dbReference type="Gene3D" id="2.130.10.10">
    <property type="entry name" value="YVTN repeat-like/Quinoprotein amine dehydrogenase"/>
    <property type="match status" value="1"/>
</dbReference>
<comment type="subcellular location">
    <subcellularLocation>
        <location evidence="1">Membrane</location>
    </subcellularLocation>
</comment>
<dbReference type="InterPro" id="IPR050310">
    <property type="entry name" value="VPS10-sortilin"/>
</dbReference>
<keyword evidence="3" id="KW-0472">Membrane</keyword>
<dbReference type="CDD" id="cd15482">
    <property type="entry name" value="Sialidase_non-viral"/>
    <property type="match status" value="1"/>
</dbReference>